<evidence type="ECO:0000313" key="3">
    <source>
        <dbReference type="Proteomes" id="UP000235005"/>
    </source>
</evidence>
<dbReference type="Proteomes" id="UP000235005">
    <property type="component" value="Unassembled WGS sequence"/>
</dbReference>
<comment type="caution">
    <text evidence="2">The sequence shown here is derived from an EMBL/GenBank/DDBJ whole genome shotgun (WGS) entry which is preliminary data.</text>
</comment>
<gene>
    <name evidence="2" type="ORF">C0039_03270</name>
</gene>
<dbReference type="RefSeq" id="WP_076000547.1">
    <property type="nucleotide sequence ID" value="NZ_PKUS01000002.1"/>
</dbReference>
<dbReference type="InterPro" id="IPR015393">
    <property type="entry name" value="DUF1972"/>
</dbReference>
<proteinExistence type="predicted"/>
<dbReference type="SUPFAM" id="SSF53756">
    <property type="entry name" value="UDP-Glycosyltransferase/glycogen phosphorylase"/>
    <property type="match status" value="1"/>
</dbReference>
<dbReference type="Pfam" id="PF09314">
    <property type="entry name" value="DUF1972"/>
    <property type="match status" value="1"/>
</dbReference>
<dbReference type="Gene3D" id="3.40.50.2000">
    <property type="entry name" value="Glycogen Phosphorylase B"/>
    <property type="match status" value="2"/>
</dbReference>
<reference evidence="2 3" key="1">
    <citation type="submission" date="2018-01" db="EMBL/GenBank/DDBJ databases">
        <title>The draft genome sequence of Halioglobus lutimaris HF004.</title>
        <authorList>
            <person name="Du Z.-J."/>
            <person name="Shi M.-J."/>
        </authorList>
    </citation>
    <scope>NUCLEOTIDE SEQUENCE [LARGE SCALE GENOMIC DNA]</scope>
    <source>
        <strain evidence="2 3">HF004</strain>
    </source>
</reference>
<organism evidence="2 3">
    <name type="scientific">Pseudohalioglobus lutimaris</name>
    <dbReference type="NCBI Taxonomy" id="1737061"/>
    <lineage>
        <taxon>Bacteria</taxon>
        <taxon>Pseudomonadati</taxon>
        <taxon>Pseudomonadota</taxon>
        <taxon>Gammaproteobacteria</taxon>
        <taxon>Cellvibrionales</taxon>
        <taxon>Halieaceae</taxon>
        <taxon>Pseudohalioglobus</taxon>
    </lineage>
</organism>
<protein>
    <submittedName>
        <fullName evidence="2">DUF1972 domain-containing protein</fullName>
    </submittedName>
</protein>
<dbReference type="AlphaFoldDB" id="A0A2N5X6Y4"/>
<accession>A0A2N5X6Y4</accession>
<keyword evidence="3" id="KW-1185">Reference proteome</keyword>
<feature type="domain" description="DUF1972" evidence="1">
    <location>
        <begin position="3"/>
        <end position="176"/>
    </location>
</feature>
<sequence length="361" mass="40213">MGKEVHILGSRGIPAAHSGFEYLAEHLAVYLANNGWTVTVYCQISGKGAVYEDQWRDIRRVNIPIENEGALGTIFFDWKATLISARGQGTMLTLGYNTAIFGFVYRLLGMRNVINMDGIEYRRAKWGPLAKAWFYLNDWLGCWLGNHLVADHPEIKKHLETRVSSRKITMIPYGADQVVEPDIAPLAALGLQPKQYCTLIARPVPENSILEIVSAFSRIQAGTKLLVLGDYTRENEYHCRVLDAAGPDVVFPGAIFDKPTVRALRFHSRLYIHGHTVGGTNPSLVEALAARSAVLAHDNRFNRWVLGGAARFFDGVDECESVLRELLNDNSQLASMSDASAKRHLEAFQWPAILASYESLL</sequence>
<dbReference type="OrthoDB" id="9792269at2"/>
<evidence type="ECO:0000313" key="2">
    <source>
        <dbReference type="EMBL" id="PLW70242.1"/>
    </source>
</evidence>
<evidence type="ECO:0000259" key="1">
    <source>
        <dbReference type="Pfam" id="PF09314"/>
    </source>
</evidence>
<name>A0A2N5X6Y4_9GAMM</name>
<dbReference type="EMBL" id="PKUS01000002">
    <property type="protein sequence ID" value="PLW70242.1"/>
    <property type="molecule type" value="Genomic_DNA"/>
</dbReference>